<evidence type="ECO:0000259" key="1">
    <source>
        <dbReference type="Pfam" id="PF01850"/>
    </source>
</evidence>
<dbReference type="InterPro" id="IPR002850">
    <property type="entry name" value="PIN_toxin-like"/>
</dbReference>
<dbReference type="PANTHER" id="PTHR34610:SF3">
    <property type="entry name" value="SSL7007 PROTEIN"/>
    <property type="match status" value="1"/>
</dbReference>
<dbReference type="Pfam" id="PF01850">
    <property type="entry name" value="PIN"/>
    <property type="match status" value="1"/>
</dbReference>
<organism evidence="2 3">
    <name type="scientific">candidate division MSBL1 archaeon SCGC-AAA385D11</name>
    <dbReference type="NCBI Taxonomy" id="1698286"/>
    <lineage>
        <taxon>Archaea</taxon>
        <taxon>Methanobacteriati</taxon>
        <taxon>Methanobacteriota</taxon>
        <taxon>candidate division MSBL1</taxon>
    </lineage>
</organism>
<feature type="domain" description="PIN" evidence="1">
    <location>
        <begin position="3"/>
        <end position="124"/>
    </location>
</feature>
<accession>A0A133VPD4</accession>
<gene>
    <name evidence="2" type="ORF">AKJ58_00500</name>
</gene>
<dbReference type="InterPro" id="IPR029060">
    <property type="entry name" value="PIN-like_dom_sf"/>
</dbReference>
<comment type="caution">
    <text evidence="2">The sequence shown here is derived from an EMBL/GenBank/DDBJ whole genome shotgun (WGS) entry which is preliminary data.</text>
</comment>
<evidence type="ECO:0000313" key="3">
    <source>
        <dbReference type="Proteomes" id="UP000070256"/>
    </source>
</evidence>
<dbReference type="EMBL" id="LHYK01000005">
    <property type="protein sequence ID" value="KXB08261.1"/>
    <property type="molecule type" value="Genomic_DNA"/>
</dbReference>
<keyword evidence="3" id="KW-1185">Reference proteome</keyword>
<dbReference type="AlphaFoldDB" id="A0A133VPD4"/>
<evidence type="ECO:0000313" key="2">
    <source>
        <dbReference type="EMBL" id="KXB08261.1"/>
    </source>
</evidence>
<dbReference type="SUPFAM" id="SSF88723">
    <property type="entry name" value="PIN domain-like"/>
    <property type="match status" value="1"/>
</dbReference>
<protein>
    <recommendedName>
        <fullName evidence="1">PIN domain-containing protein</fullName>
    </recommendedName>
</protein>
<proteinExistence type="predicted"/>
<sequence>MKIVLDTSVFVPTFLDFAEESKTPRVKIFRALQNKSHKLVLSNELESQILRVVNRVEDKDFAGLFRHVLWSDFSIEYVIIEEHQDLRKKWREKVPRKDLDIFITAIAGNADALISEDENLVKKARVLSKDLEVMTPQEFVKEHHHPK</sequence>
<name>A0A133VPD4_9EURY</name>
<dbReference type="InterPro" id="IPR002716">
    <property type="entry name" value="PIN_dom"/>
</dbReference>
<reference evidence="2 3" key="1">
    <citation type="journal article" date="2016" name="Sci. Rep.">
        <title>Metabolic traits of an uncultured archaeal lineage -MSBL1- from brine pools of the Red Sea.</title>
        <authorList>
            <person name="Mwirichia R."/>
            <person name="Alam I."/>
            <person name="Rashid M."/>
            <person name="Vinu M."/>
            <person name="Ba-Alawi W."/>
            <person name="Anthony Kamau A."/>
            <person name="Kamanda Ngugi D."/>
            <person name="Goker M."/>
            <person name="Klenk H.P."/>
            <person name="Bajic V."/>
            <person name="Stingl U."/>
        </authorList>
    </citation>
    <scope>NUCLEOTIDE SEQUENCE [LARGE SCALE GENOMIC DNA]</scope>
    <source>
        <strain evidence="2">SCGC-AAA385D11</strain>
    </source>
</reference>
<dbReference type="PANTHER" id="PTHR34610">
    <property type="entry name" value="SSL7007 PROTEIN"/>
    <property type="match status" value="1"/>
</dbReference>
<dbReference type="Proteomes" id="UP000070256">
    <property type="component" value="Unassembled WGS sequence"/>
</dbReference>